<evidence type="ECO:0000313" key="10">
    <source>
        <dbReference type="WBParaSite" id="GPUH_0001122501-mRNA-1"/>
    </source>
</evidence>
<sequence length="339" mass="40127">MKVILSSRCNVFGKLIYIYIYTYICIYTYIYIHIYTYIYTYIYIYIYISIIYIHIHISNTVIYMYIQHSWVGANVYSPVLLVLVGRTVRNIKMLASVSVISTRGVRSLNPHHFRPPWPIFSKTSGWRKRGPCVHERHRLPGQDREFPELSPKFKKENPEELRNYTGTRDVGFYDPASKKFVPVDEMHPELIVPDLRGFQLRPYVSYRTDFEIEKNVISTRGVRSLNPHHFRPPWPIFSKYRLDGVLFAIAYRRKKYDKLVAKYGGEENAETVTFEGERWPPPKTTAHLLFNVHYAPSVRSSLFSVFRVLITDFPVLFLSWDPHILFCTAAWRNHLQLER</sequence>
<dbReference type="WBParaSite" id="GPUH_0001122501-mRNA-1">
    <property type="protein sequence ID" value="GPUH_0001122501-mRNA-1"/>
    <property type="gene ID" value="GPUH_0001122501"/>
</dbReference>
<evidence type="ECO:0000313" key="8">
    <source>
        <dbReference type="EMBL" id="VDN18488.1"/>
    </source>
</evidence>
<evidence type="ECO:0000256" key="1">
    <source>
        <dbReference type="ARBA" id="ARBA00004173"/>
    </source>
</evidence>
<accession>A0A183DR71</accession>
<dbReference type="GO" id="GO:0005762">
    <property type="term" value="C:mitochondrial large ribosomal subunit"/>
    <property type="evidence" value="ECO:0007669"/>
    <property type="project" value="InterPro"/>
</dbReference>
<proteinExistence type="inferred from homology"/>
<evidence type="ECO:0000256" key="3">
    <source>
        <dbReference type="ARBA" id="ARBA00022946"/>
    </source>
</evidence>
<reference evidence="8 9" key="2">
    <citation type="submission" date="2018-11" db="EMBL/GenBank/DDBJ databases">
        <authorList>
            <consortium name="Pathogen Informatics"/>
        </authorList>
    </citation>
    <scope>NUCLEOTIDE SEQUENCE [LARGE SCALE GENOMIC DNA]</scope>
</reference>
<dbReference type="OrthoDB" id="408933at2759"/>
<keyword evidence="7" id="KW-1133">Transmembrane helix</keyword>
<evidence type="ECO:0000313" key="9">
    <source>
        <dbReference type="Proteomes" id="UP000271098"/>
    </source>
</evidence>
<feature type="transmembrane region" description="Helical" evidence="7">
    <location>
        <begin position="38"/>
        <end position="55"/>
    </location>
</feature>
<keyword evidence="9" id="KW-1185">Reference proteome</keyword>
<organism evidence="10">
    <name type="scientific">Gongylonema pulchrum</name>
    <dbReference type="NCBI Taxonomy" id="637853"/>
    <lineage>
        <taxon>Eukaryota</taxon>
        <taxon>Metazoa</taxon>
        <taxon>Ecdysozoa</taxon>
        <taxon>Nematoda</taxon>
        <taxon>Chromadorea</taxon>
        <taxon>Rhabditida</taxon>
        <taxon>Spirurina</taxon>
        <taxon>Spiruromorpha</taxon>
        <taxon>Spiruroidea</taxon>
        <taxon>Gongylonematidae</taxon>
        <taxon>Gongylonema</taxon>
    </lineage>
</organism>
<dbReference type="GO" id="GO:0003735">
    <property type="term" value="F:structural constituent of ribosome"/>
    <property type="evidence" value="ECO:0007669"/>
    <property type="project" value="InterPro"/>
</dbReference>
<dbReference type="Proteomes" id="UP000271098">
    <property type="component" value="Unassembled WGS sequence"/>
</dbReference>
<keyword evidence="6" id="KW-0687">Ribonucleoprotein</keyword>
<dbReference type="InterPro" id="IPR019189">
    <property type="entry name" value="Ribosomal_mL41"/>
</dbReference>
<keyword evidence="4" id="KW-0689">Ribosomal protein</keyword>
<evidence type="ECO:0000256" key="6">
    <source>
        <dbReference type="ARBA" id="ARBA00023274"/>
    </source>
</evidence>
<comment type="subcellular location">
    <subcellularLocation>
        <location evidence="1">Mitochondrion</location>
    </subcellularLocation>
</comment>
<evidence type="ECO:0000256" key="4">
    <source>
        <dbReference type="ARBA" id="ARBA00022980"/>
    </source>
</evidence>
<evidence type="ECO:0000256" key="7">
    <source>
        <dbReference type="SAM" id="Phobius"/>
    </source>
</evidence>
<evidence type="ECO:0000256" key="2">
    <source>
        <dbReference type="ARBA" id="ARBA00010152"/>
    </source>
</evidence>
<reference evidence="10" key="1">
    <citation type="submission" date="2016-06" db="UniProtKB">
        <authorList>
            <consortium name="WormBaseParasite"/>
        </authorList>
    </citation>
    <scope>IDENTIFICATION</scope>
</reference>
<dbReference type="PANTHER" id="PTHR21338:SF0">
    <property type="entry name" value="LARGE RIBOSOMAL SUBUNIT PROTEIN ML41"/>
    <property type="match status" value="1"/>
</dbReference>
<keyword evidence="7" id="KW-0472">Membrane</keyword>
<protein>
    <submittedName>
        <fullName evidence="10">39S ribosomal protein L41, mitochondrial</fullName>
    </submittedName>
</protein>
<dbReference type="Pfam" id="PF09809">
    <property type="entry name" value="MRP-L27"/>
    <property type="match status" value="1"/>
</dbReference>
<evidence type="ECO:0000256" key="5">
    <source>
        <dbReference type="ARBA" id="ARBA00023128"/>
    </source>
</evidence>
<dbReference type="GO" id="GO:0006412">
    <property type="term" value="P:translation"/>
    <property type="evidence" value="ECO:0007669"/>
    <property type="project" value="TreeGrafter"/>
</dbReference>
<keyword evidence="5" id="KW-0496">Mitochondrion</keyword>
<feature type="transmembrane region" description="Helical" evidence="7">
    <location>
        <begin position="12"/>
        <end position="32"/>
    </location>
</feature>
<keyword evidence="3" id="KW-0809">Transit peptide</keyword>
<comment type="similarity">
    <text evidence="2">Belongs to the mitochondrion-specific ribosomal protein mL41 family.</text>
</comment>
<name>A0A183DR71_9BILA</name>
<keyword evidence="7" id="KW-0812">Transmembrane</keyword>
<dbReference type="EMBL" id="UYRT01078419">
    <property type="protein sequence ID" value="VDN18488.1"/>
    <property type="molecule type" value="Genomic_DNA"/>
</dbReference>
<dbReference type="PANTHER" id="PTHR21338">
    <property type="entry name" value="MITOCHONDRIAL RIBOSOMAL PROTEIN L41"/>
    <property type="match status" value="1"/>
</dbReference>
<dbReference type="AlphaFoldDB" id="A0A183DR71"/>
<gene>
    <name evidence="8" type="ORF">GPUH_LOCUS11212</name>
</gene>